<dbReference type="InterPro" id="IPR052224">
    <property type="entry name" value="THAP_domain_protein"/>
</dbReference>
<protein>
    <submittedName>
        <fullName evidence="9">THAP domain-containing protein 1</fullName>
    </submittedName>
</protein>
<dbReference type="InterPro" id="IPR006612">
    <property type="entry name" value="THAP_Znf"/>
</dbReference>
<dbReference type="PANTHER" id="PTHR46927:SF3">
    <property type="entry name" value="THAP-TYPE DOMAIN-CONTAINING PROTEIN"/>
    <property type="match status" value="1"/>
</dbReference>
<proteinExistence type="predicted"/>
<dbReference type="SMART" id="SM00980">
    <property type="entry name" value="THAP"/>
    <property type="match status" value="1"/>
</dbReference>
<evidence type="ECO:0000256" key="2">
    <source>
        <dbReference type="ARBA" id="ARBA00022771"/>
    </source>
</evidence>
<evidence type="ECO:0000256" key="4">
    <source>
        <dbReference type="ARBA" id="ARBA00023125"/>
    </source>
</evidence>
<dbReference type="RefSeq" id="XP_011500333.1">
    <property type="nucleotide sequence ID" value="XM_011502031.1"/>
</dbReference>
<dbReference type="SUPFAM" id="SSF57716">
    <property type="entry name" value="Glucocorticoid receptor-like (DNA-binding domain)"/>
    <property type="match status" value="1"/>
</dbReference>
<dbReference type="Gene3D" id="6.20.210.20">
    <property type="entry name" value="THAP domain"/>
    <property type="match status" value="1"/>
</dbReference>
<evidence type="ECO:0000256" key="3">
    <source>
        <dbReference type="ARBA" id="ARBA00022833"/>
    </source>
</evidence>
<evidence type="ECO:0000256" key="5">
    <source>
        <dbReference type="PROSITE-ProRule" id="PRU00309"/>
    </source>
</evidence>
<accession>A0AAJ6YLN9</accession>
<evidence type="ECO:0000256" key="6">
    <source>
        <dbReference type="SAM" id="Coils"/>
    </source>
</evidence>
<gene>
    <name evidence="9" type="primary">LOC105364161</name>
</gene>
<dbReference type="SMART" id="SM00692">
    <property type="entry name" value="DM3"/>
    <property type="match status" value="1"/>
</dbReference>
<reference evidence="9" key="1">
    <citation type="submission" date="2025-08" db="UniProtKB">
        <authorList>
            <consortium name="RefSeq"/>
        </authorList>
    </citation>
    <scope>IDENTIFICATION</scope>
</reference>
<keyword evidence="2 5" id="KW-0863">Zinc-finger</keyword>
<organism evidence="8 9">
    <name type="scientific">Ceratosolen solmsi marchali</name>
    <dbReference type="NCBI Taxonomy" id="326594"/>
    <lineage>
        <taxon>Eukaryota</taxon>
        <taxon>Metazoa</taxon>
        <taxon>Ecdysozoa</taxon>
        <taxon>Arthropoda</taxon>
        <taxon>Hexapoda</taxon>
        <taxon>Insecta</taxon>
        <taxon>Pterygota</taxon>
        <taxon>Neoptera</taxon>
        <taxon>Endopterygota</taxon>
        <taxon>Hymenoptera</taxon>
        <taxon>Apocrita</taxon>
        <taxon>Proctotrupomorpha</taxon>
        <taxon>Chalcidoidea</taxon>
        <taxon>Agaonidae</taxon>
        <taxon>Agaoninae</taxon>
        <taxon>Ceratosolen</taxon>
    </lineage>
</organism>
<dbReference type="AlphaFoldDB" id="A0AAJ6YLN9"/>
<dbReference type="Proteomes" id="UP000695007">
    <property type="component" value="Unplaced"/>
</dbReference>
<keyword evidence="1" id="KW-0479">Metal-binding</keyword>
<dbReference type="PANTHER" id="PTHR46927">
    <property type="entry name" value="AGAP005574-PA"/>
    <property type="match status" value="1"/>
</dbReference>
<sequence length="275" mass="32205">MPGTRCTVAVCNNSFEKTKRAGMNIMYHQFPKSQPLRNIWIQRCRRAGTWNPNSCHICSIHFTADDYKRDMSSEFLNIPAKRRLKSTAVPSLFLSVPPPLGLMSLTQRKRKKMSVDDDASMYLKNEETIYLQLDDVNTRDESSTDDLPIYEICEIENSKDDKIMFMSEYENYDIESNMEENLDSYYLEKNDCQKGKKEDDKMSTASKFQCITVKDHSTQTDTDHFLENYKQLVDKNESLESELVRWSNRYKTLMTNMKYLESKIQRLSFNASQAE</sequence>
<dbReference type="GO" id="GO:0003677">
    <property type="term" value="F:DNA binding"/>
    <property type="evidence" value="ECO:0007669"/>
    <property type="project" value="UniProtKB-UniRule"/>
</dbReference>
<dbReference type="GO" id="GO:0008270">
    <property type="term" value="F:zinc ion binding"/>
    <property type="evidence" value="ECO:0007669"/>
    <property type="project" value="UniProtKB-KW"/>
</dbReference>
<feature type="domain" description="THAP-type" evidence="7">
    <location>
        <begin position="1"/>
        <end position="93"/>
    </location>
</feature>
<keyword evidence="8" id="KW-1185">Reference proteome</keyword>
<dbReference type="InterPro" id="IPR038441">
    <property type="entry name" value="THAP_Znf_sf"/>
</dbReference>
<dbReference type="PROSITE" id="PS50950">
    <property type="entry name" value="ZF_THAP"/>
    <property type="match status" value="1"/>
</dbReference>
<dbReference type="Pfam" id="PF05485">
    <property type="entry name" value="THAP"/>
    <property type="match status" value="1"/>
</dbReference>
<evidence type="ECO:0000256" key="1">
    <source>
        <dbReference type="ARBA" id="ARBA00022723"/>
    </source>
</evidence>
<dbReference type="GeneID" id="105364161"/>
<evidence type="ECO:0000259" key="7">
    <source>
        <dbReference type="PROSITE" id="PS50950"/>
    </source>
</evidence>
<dbReference type="KEGG" id="csol:105364161"/>
<name>A0AAJ6YLN9_9HYME</name>
<feature type="coiled-coil region" evidence="6">
    <location>
        <begin position="229"/>
        <end position="256"/>
    </location>
</feature>
<keyword evidence="3" id="KW-0862">Zinc</keyword>
<evidence type="ECO:0000313" key="8">
    <source>
        <dbReference type="Proteomes" id="UP000695007"/>
    </source>
</evidence>
<keyword evidence="4 5" id="KW-0238">DNA-binding</keyword>
<keyword evidence="6" id="KW-0175">Coiled coil</keyword>
<evidence type="ECO:0000313" key="9">
    <source>
        <dbReference type="RefSeq" id="XP_011500333.1"/>
    </source>
</evidence>